<comment type="similarity">
    <text evidence="1">Belongs to the helicase family.</text>
</comment>
<dbReference type="EC" id="5.6.2.3" evidence="1"/>
<dbReference type="PANTHER" id="PTHR10492:SF101">
    <property type="entry name" value="ATP-DEPENDENT DNA HELICASE"/>
    <property type="match status" value="1"/>
</dbReference>
<reference evidence="5" key="1">
    <citation type="submission" date="2020-09" db="EMBL/GenBank/DDBJ databases">
        <title>Genome-Enabled Discovery of Anthraquinone Biosynthesis in Senna tora.</title>
        <authorList>
            <person name="Kang S.-H."/>
            <person name="Pandey R.P."/>
            <person name="Lee C.-M."/>
            <person name="Sim J.-S."/>
            <person name="Jeong J.-T."/>
            <person name="Choi B.-S."/>
            <person name="Jung M."/>
            <person name="Ginzburg D."/>
            <person name="Zhao K."/>
            <person name="Won S.Y."/>
            <person name="Oh T.-J."/>
            <person name="Yu Y."/>
            <person name="Kim N.-H."/>
            <person name="Lee O.R."/>
            <person name="Lee T.-H."/>
            <person name="Bashyal P."/>
            <person name="Kim T.-S."/>
            <person name="Lee W.-H."/>
            <person name="Kawkins C."/>
            <person name="Kim C.-K."/>
            <person name="Kim J.S."/>
            <person name="Ahn B.O."/>
            <person name="Rhee S.Y."/>
            <person name="Sohng J.K."/>
        </authorList>
    </citation>
    <scope>NUCLEOTIDE SEQUENCE</scope>
    <source>
        <tissue evidence="5">Leaf</tissue>
    </source>
</reference>
<feature type="compositionally biased region" description="Low complexity" evidence="2">
    <location>
        <begin position="318"/>
        <end position="340"/>
    </location>
</feature>
<dbReference type="Pfam" id="PF21530">
    <property type="entry name" value="Pif1_2B_dom"/>
    <property type="match status" value="1"/>
</dbReference>
<proteinExistence type="inferred from homology"/>
<dbReference type="OrthoDB" id="1930718at2759"/>
<dbReference type="GO" id="GO:0006281">
    <property type="term" value="P:DNA repair"/>
    <property type="evidence" value="ECO:0007669"/>
    <property type="project" value="UniProtKB-KW"/>
</dbReference>
<evidence type="ECO:0000259" key="3">
    <source>
        <dbReference type="Pfam" id="PF05970"/>
    </source>
</evidence>
<dbReference type="GO" id="GO:0043139">
    <property type="term" value="F:5'-3' DNA helicase activity"/>
    <property type="evidence" value="ECO:0007669"/>
    <property type="project" value="UniProtKB-EC"/>
</dbReference>
<dbReference type="GO" id="GO:0016787">
    <property type="term" value="F:hydrolase activity"/>
    <property type="evidence" value="ECO:0007669"/>
    <property type="project" value="UniProtKB-KW"/>
</dbReference>
<evidence type="ECO:0000313" key="6">
    <source>
        <dbReference type="Proteomes" id="UP000634136"/>
    </source>
</evidence>
<dbReference type="GO" id="GO:0005524">
    <property type="term" value="F:ATP binding"/>
    <property type="evidence" value="ECO:0007669"/>
    <property type="project" value="UniProtKB-KW"/>
</dbReference>
<dbReference type="Proteomes" id="UP000634136">
    <property type="component" value="Unassembled WGS sequence"/>
</dbReference>
<dbReference type="PANTHER" id="PTHR10492">
    <property type="match status" value="1"/>
</dbReference>
<name>A0A834TJI8_9FABA</name>
<feature type="domain" description="DNA helicase Pif1-like DEAD-box helicase" evidence="3">
    <location>
        <begin position="443"/>
        <end position="542"/>
    </location>
</feature>
<sequence>MEWLLEVESKCFRSGENAYGSGGVVRQQRRRRLSAAATVGSGVHWQAYGLRRRRKGRTALTKLCRSPSAVAALLFHNSISLKRARRSRRALWTCFSSSIARIGHTLPILRHVCSNKEINIRKTEDAAQTQITNGRREFCPSPTFHPSRIGHSLPIIRHVCSNKEINIRKTEDAAQTQITNGRTEFCPSPTFQLKQTYIEKQIEHLGLGILWELRVFDGVVAGSGEQMFQKAFNLLFSEVEKMRMEVAASFGSSGVVVVQQQQCRRSAAATVGSGVHRQAEKREGSIPLAAAGPSATSPSTAGASDTGKKQKQRSIPRAATIGATATDASATDASTTGASDTGKKQKQSNLIVGKLKHESRNGKNTKIKPAAAGASVPGLAAGAPDTGKKPKQRSIPLAAAGVSGTDPSAIGPSTAGGFDAGKKQKQSNLIVGKLKHESRNGKDKSLKDICGKDNPECYKKPFGGKVVVFGGDFRQILPAVPRGSRQDIVLSSLNSSYIWDSCKVLTLTKNMRLGTGANESENRAIADFANWILKIGDGDIGDMLNDEEKEINIPNDLLLNNVADPINSIVESTYPSFVDNYHSHDYIRDRAILAPTLNDVASINEYMLSLLPGEETTYLSSDSISNQEADSALADVYTTEFLNTISGSGLPYHMLKLKVGAPIMLLRNIDKSMGLCNGTRLIVARLCKHVIEATIISGKFVGERVVIARMLISPSDSRLPFRFQRRQFPIVQSFAMTINKSQGQTLSNVDLTSHHDVVATPSKVKRLSPVDIDGRRLSFADSEHTPSSLASSTGKRTSTEPNSGGPSSGEEVDDVDMCFKKIKVDKILHG</sequence>
<comment type="catalytic activity">
    <reaction evidence="1">
        <text>ATP + H2O = ADP + phosphate + H(+)</text>
        <dbReference type="Rhea" id="RHEA:13065"/>
        <dbReference type="ChEBI" id="CHEBI:15377"/>
        <dbReference type="ChEBI" id="CHEBI:15378"/>
        <dbReference type="ChEBI" id="CHEBI:30616"/>
        <dbReference type="ChEBI" id="CHEBI:43474"/>
        <dbReference type="ChEBI" id="CHEBI:456216"/>
        <dbReference type="EC" id="5.6.2.3"/>
    </reaction>
</comment>
<comment type="cofactor">
    <cofactor evidence="1">
        <name>Mg(2+)</name>
        <dbReference type="ChEBI" id="CHEBI:18420"/>
    </cofactor>
</comment>
<feature type="compositionally biased region" description="Low complexity" evidence="2">
    <location>
        <begin position="369"/>
        <end position="384"/>
    </location>
</feature>
<feature type="compositionally biased region" description="Polar residues" evidence="2">
    <location>
        <begin position="785"/>
        <end position="805"/>
    </location>
</feature>
<accession>A0A834TJI8</accession>
<evidence type="ECO:0000313" key="5">
    <source>
        <dbReference type="EMBL" id="KAF7822130.1"/>
    </source>
</evidence>
<keyword evidence="1 5" id="KW-0347">Helicase</keyword>
<keyword evidence="1" id="KW-0067">ATP-binding</keyword>
<keyword evidence="6" id="KW-1185">Reference proteome</keyword>
<feature type="region of interest" description="Disordered" evidence="2">
    <location>
        <begin position="268"/>
        <end position="394"/>
    </location>
</feature>
<feature type="domain" description="DNA helicase Pif1-like 2B" evidence="4">
    <location>
        <begin position="640"/>
        <end position="686"/>
    </location>
</feature>
<dbReference type="AlphaFoldDB" id="A0A834TJI8"/>
<dbReference type="SUPFAM" id="SSF52540">
    <property type="entry name" value="P-loop containing nucleoside triphosphate hydrolases"/>
    <property type="match status" value="1"/>
</dbReference>
<keyword evidence="1" id="KW-0234">DNA repair</keyword>
<gene>
    <name evidence="5" type="ORF">G2W53_027585</name>
</gene>
<dbReference type="InterPro" id="IPR027417">
    <property type="entry name" value="P-loop_NTPase"/>
</dbReference>
<dbReference type="GO" id="GO:0006310">
    <property type="term" value="P:DNA recombination"/>
    <property type="evidence" value="ECO:0007669"/>
    <property type="project" value="UniProtKB-KW"/>
</dbReference>
<feature type="region of interest" description="Disordered" evidence="2">
    <location>
        <begin position="781"/>
        <end position="814"/>
    </location>
</feature>
<dbReference type="Pfam" id="PF05970">
    <property type="entry name" value="PIF1"/>
    <property type="match status" value="1"/>
</dbReference>
<dbReference type="InterPro" id="IPR049163">
    <property type="entry name" value="Pif1-like_2B_dom"/>
</dbReference>
<evidence type="ECO:0000259" key="4">
    <source>
        <dbReference type="Pfam" id="PF21530"/>
    </source>
</evidence>
<protein>
    <recommendedName>
        <fullName evidence="1">ATP-dependent DNA helicase</fullName>
        <ecNumber evidence="1">5.6.2.3</ecNumber>
    </recommendedName>
</protein>
<dbReference type="GO" id="GO:0000723">
    <property type="term" value="P:telomere maintenance"/>
    <property type="evidence" value="ECO:0007669"/>
    <property type="project" value="InterPro"/>
</dbReference>
<organism evidence="5 6">
    <name type="scientific">Senna tora</name>
    <dbReference type="NCBI Taxonomy" id="362788"/>
    <lineage>
        <taxon>Eukaryota</taxon>
        <taxon>Viridiplantae</taxon>
        <taxon>Streptophyta</taxon>
        <taxon>Embryophyta</taxon>
        <taxon>Tracheophyta</taxon>
        <taxon>Spermatophyta</taxon>
        <taxon>Magnoliopsida</taxon>
        <taxon>eudicotyledons</taxon>
        <taxon>Gunneridae</taxon>
        <taxon>Pentapetalae</taxon>
        <taxon>rosids</taxon>
        <taxon>fabids</taxon>
        <taxon>Fabales</taxon>
        <taxon>Fabaceae</taxon>
        <taxon>Caesalpinioideae</taxon>
        <taxon>Cassia clade</taxon>
        <taxon>Senna</taxon>
    </lineage>
</organism>
<evidence type="ECO:0000256" key="1">
    <source>
        <dbReference type="RuleBase" id="RU363044"/>
    </source>
</evidence>
<dbReference type="EMBL" id="JAAIUW010000008">
    <property type="protein sequence ID" value="KAF7822130.1"/>
    <property type="molecule type" value="Genomic_DNA"/>
</dbReference>
<feature type="compositionally biased region" description="Low complexity" evidence="2">
    <location>
        <begin position="289"/>
        <end position="304"/>
    </location>
</feature>
<keyword evidence="1" id="KW-0547">Nucleotide-binding</keyword>
<keyword evidence="1" id="KW-0233">DNA recombination</keyword>
<evidence type="ECO:0000256" key="2">
    <source>
        <dbReference type="SAM" id="MobiDB-lite"/>
    </source>
</evidence>
<keyword evidence="1" id="KW-0227">DNA damage</keyword>
<keyword evidence="1" id="KW-0378">Hydrolase</keyword>
<comment type="caution">
    <text evidence="5">The sequence shown here is derived from an EMBL/GenBank/DDBJ whole genome shotgun (WGS) entry which is preliminary data.</text>
</comment>
<dbReference type="InterPro" id="IPR010285">
    <property type="entry name" value="DNA_helicase_pif1-like_DEAD"/>
</dbReference>